<dbReference type="Gene3D" id="3.40.50.360">
    <property type="match status" value="1"/>
</dbReference>
<dbReference type="GO" id="GO:0016651">
    <property type="term" value="F:oxidoreductase activity, acting on NAD(P)H"/>
    <property type="evidence" value="ECO:0007669"/>
    <property type="project" value="UniProtKB-ARBA"/>
</dbReference>
<dbReference type="AlphaFoldDB" id="A0A229NW13"/>
<reference evidence="10 11" key="1">
    <citation type="submission" date="2017-07" db="EMBL/GenBank/DDBJ databases">
        <title>Paenibacillus herberti R33 genome sequencing and assembly.</title>
        <authorList>
            <person name="Su W."/>
        </authorList>
    </citation>
    <scope>NUCLEOTIDE SEQUENCE [LARGE SCALE GENOMIC DNA]</scope>
    <source>
        <strain evidence="10 11">R33</strain>
    </source>
</reference>
<sequence>MDKIIIVCCSMTGNTEEMADAIAEGVREVGAQAVIRDIMDVEASELEQYEGILIGAYTWGEGDLPDEFLDFYEGMDAVNLEGRAAAAFGSGDTSYDIYCGAVDQVETKLKERGATVIAPGFKVEFNPTDVEKEELRALGRQMAAMPAPVA</sequence>
<dbReference type="PANTHER" id="PTHR42809:SF1">
    <property type="entry name" value="FLAVODOXIN 1"/>
    <property type="match status" value="1"/>
</dbReference>
<evidence type="ECO:0000256" key="8">
    <source>
        <dbReference type="RuleBase" id="RU367037"/>
    </source>
</evidence>
<dbReference type="NCBIfam" id="NF005246">
    <property type="entry name" value="PRK06756.1"/>
    <property type="match status" value="1"/>
</dbReference>
<evidence type="ECO:0000313" key="10">
    <source>
        <dbReference type="EMBL" id="OXM14061.1"/>
    </source>
</evidence>
<dbReference type="GO" id="GO:0010181">
    <property type="term" value="F:FMN binding"/>
    <property type="evidence" value="ECO:0007669"/>
    <property type="project" value="UniProtKB-UniRule"/>
</dbReference>
<dbReference type="NCBIfam" id="NF005216">
    <property type="entry name" value="PRK06703.1"/>
    <property type="match status" value="1"/>
</dbReference>
<dbReference type="PANTHER" id="PTHR42809">
    <property type="entry name" value="FLAVODOXIN 2"/>
    <property type="match status" value="1"/>
</dbReference>
<dbReference type="OrthoDB" id="9790745at2"/>
<evidence type="ECO:0000256" key="7">
    <source>
        <dbReference type="ARBA" id="ARBA00022982"/>
    </source>
</evidence>
<dbReference type="InterPro" id="IPR010087">
    <property type="entry name" value="Flav_short"/>
</dbReference>
<dbReference type="Pfam" id="PF00258">
    <property type="entry name" value="Flavodoxin_1"/>
    <property type="match status" value="1"/>
</dbReference>
<comment type="caution">
    <text evidence="10">The sequence shown here is derived from an EMBL/GenBank/DDBJ whole genome shotgun (WGS) entry which is preliminary data.</text>
</comment>
<evidence type="ECO:0000256" key="3">
    <source>
        <dbReference type="ARBA" id="ARBA00005267"/>
    </source>
</evidence>
<evidence type="ECO:0000256" key="6">
    <source>
        <dbReference type="ARBA" id="ARBA00022643"/>
    </source>
</evidence>
<keyword evidence="7 8" id="KW-0249">Electron transport</keyword>
<dbReference type="Proteomes" id="UP000215145">
    <property type="component" value="Unassembled WGS sequence"/>
</dbReference>
<proteinExistence type="inferred from homology"/>
<dbReference type="InterPro" id="IPR008254">
    <property type="entry name" value="Flavodoxin/NO_synth"/>
</dbReference>
<comment type="function">
    <text evidence="2 8">Low-potential electron donor to a number of redox enzymes.</text>
</comment>
<feature type="domain" description="Flavodoxin-like" evidence="9">
    <location>
        <begin position="4"/>
        <end position="143"/>
    </location>
</feature>
<dbReference type="SUPFAM" id="SSF52218">
    <property type="entry name" value="Flavoproteins"/>
    <property type="match status" value="1"/>
</dbReference>
<dbReference type="NCBIfam" id="TIGR01753">
    <property type="entry name" value="flav_short"/>
    <property type="match status" value="1"/>
</dbReference>
<evidence type="ECO:0000256" key="4">
    <source>
        <dbReference type="ARBA" id="ARBA00022448"/>
    </source>
</evidence>
<evidence type="ECO:0000256" key="2">
    <source>
        <dbReference type="ARBA" id="ARBA00003297"/>
    </source>
</evidence>
<keyword evidence="6 8" id="KW-0288">FMN</keyword>
<evidence type="ECO:0000313" key="11">
    <source>
        <dbReference type="Proteomes" id="UP000215145"/>
    </source>
</evidence>
<dbReference type="RefSeq" id="WP_089524884.1">
    <property type="nucleotide sequence ID" value="NZ_NMUQ01000002.1"/>
</dbReference>
<keyword evidence="11" id="KW-1185">Reference proteome</keyword>
<name>A0A229NW13_9BACL</name>
<dbReference type="PROSITE" id="PS50902">
    <property type="entry name" value="FLAVODOXIN_LIKE"/>
    <property type="match status" value="1"/>
</dbReference>
<keyword evidence="4 8" id="KW-0813">Transport</keyword>
<keyword evidence="5 8" id="KW-0285">Flavoprotein</keyword>
<dbReference type="GO" id="GO:0009055">
    <property type="term" value="F:electron transfer activity"/>
    <property type="evidence" value="ECO:0007669"/>
    <property type="project" value="UniProtKB-UniRule"/>
</dbReference>
<evidence type="ECO:0000256" key="1">
    <source>
        <dbReference type="ARBA" id="ARBA00001917"/>
    </source>
</evidence>
<dbReference type="InterPro" id="IPR050619">
    <property type="entry name" value="Flavodoxin"/>
</dbReference>
<evidence type="ECO:0000259" key="9">
    <source>
        <dbReference type="PROSITE" id="PS50902"/>
    </source>
</evidence>
<dbReference type="InterPro" id="IPR029039">
    <property type="entry name" value="Flavoprotein-like_sf"/>
</dbReference>
<comment type="similarity">
    <text evidence="3 8">Belongs to the flavodoxin family.</text>
</comment>
<protein>
    <recommendedName>
        <fullName evidence="8">Flavodoxin</fullName>
    </recommendedName>
</protein>
<evidence type="ECO:0000256" key="5">
    <source>
        <dbReference type="ARBA" id="ARBA00022630"/>
    </source>
</evidence>
<accession>A0A229NW13</accession>
<comment type="cofactor">
    <cofactor evidence="1 8">
        <name>FMN</name>
        <dbReference type="ChEBI" id="CHEBI:58210"/>
    </cofactor>
</comment>
<dbReference type="EMBL" id="NMUQ01000002">
    <property type="protein sequence ID" value="OXM14061.1"/>
    <property type="molecule type" value="Genomic_DNA"/>
</dbReference>
<organism evidence="10 11">
    <name type="scientific">Paenibacillus herberti</name>
    <dbReference type="NCBI Taxonomy" id="1619309"/>
    <lineage>
        <taxon>Bacteria</taxon>
        <taxon>Bacillati</taxon>
        <taxon>Bacillota</taxon>
        <taxon>Bacilli</taxon>
        <taxon>Bacillales</taxon>
        <taxon>Paenibacillaceae</taxon>
        <taxon>Paenibacillus</taxon>
    </lineage>
</organism>
<gene>
    <name evidence="10" type="ORF">CGZ75_13815</name>
</gene>